<keyword evidence="6" id="KW-1185">Reference proteome</keyword>
<evidence type="ECO:0000256" key="4">
    <source>
        <dbReference type="ARBA" id="ARBA00023136"/>
    </source>
</evidence>
<feature type="transmembrane region" description="Helical" evidence="5">
    <location>
        <begin position="76"/>
        <end position="96"/>
    </location>
</feature>
<feature type="transmembrane region" description="Helical" evidence="5">
    <location>
        <begin position="36"/>
        <end position="64"/>
    </location>
</feature>
<keyword evidence="2 5" id="KW-0812">Transmembrane</keyword>
<name>A0A915NPB5_9BILA</name>
<dbReference type="WBParaSite" id="scf7180000419144.g3435">
    <property type="protein sequence ID" value="scf7180000419144.g3435"/>
    <property type="gene ID" value="scf7180000419144.g3435"/>
</dbReference>
<proteinExistence type="predicted"/>
<keyword evidence="4 5" id="KW-0472">Membrane</keyword>
<feature type="transmembrane region" description="Helical" evidence="5">
    <location>
        <begin position="172"/>
        <end position="192"/>
    </location>
</feature>
<feature type="transmembrane region" description="Helical" evidence="5">
    <location>
        <begin position="102"/>
        <end position="123"/>
    </location>
</feature>
<accession>A0A915NPB5</accession>
<protein>
    <submittedName>
        <fullName evidence="7">Uncharacterized protein</fullName>
    </submittedName>
</protein>
<reference evidence="7" key="1">
    <citation type="submission" date="2022-11" db="UniProtKB">
        <authorList>
            <consortium name="WormBaseParasite"/>
        </authorList>
    </citation>
    <scope>IDENTIFICATION</scope>
</reference>
<evidence type="ECO:0000313" key="6">
    <source>
        <dbReference type="Proteomes" id="UP000887560"/>
    </source>
</evidence>
<dbReference type="GO" id="GO:0016020">
    <property type="term" value="C:membrane"/>
    <property type="evidence" value="ECO:0007669"/>
    <property type="project" value="UniProtKB-SubCell"/>
</dbReference>
<keyword evidence="3 5" id="KW-1133">Transmembrane helix</keyword>
<evidence type="ECO:0000313" key="7">
    <source>
        <dbReference type="WBParaSite" id="scf7180000419144.g3435"/>
    </source>
</evidence>
<organism evidence="6 7">
    <name type="scientific">Meloidogyne floridensis</name>
    <dbReference type="NCBI Taxonomy" id="298350"/>
    <lineage>
        <taxon>Eukaryota</taxon>
        <taxon>Metazoa</taxon>
        <taxon>Ecdysozoa</taxon>
        <taxon>Nematoda</taxon>
        <taxon>Chromadorea</taxon>
        <taxon>Rhabditida</taxon>
        <taxon>Tylenchina</taxon>
        <taxon>Tylenchomorpha</taxon>
        <taxon>Tylenchoidea</taxon>
        <taxon>Meloidogynidae</taxon>
        <taxon>Meloidogyninae</taxon>
        <taxon>Meloidogyne</taxon>
    </lineage>
</organism>
<evidence type="ECO:0000256" key="3">
    <source>
        <dbReference type="ARBA" id="ARBA00022989"/>
    </source>
</evidence>
<evidence type="ECO:0000256" key="1">
    <source>
        <dbReference type="ARBA" id="ARBA00004141"/>
    </source>
</evidence>
<dbReference type="AlphaFoldDB" id="A0A915NPB5"/>
<evidence type="ECO:0000256" key="2">
    <source>
        <dbReference type="ARBA" id="ARBA00022692"/>
    </source>
</evidence>
<feature type="transmembrane region" description="Helical" evidence="5">
    <location>
        <begin position="223"/>
        <end position="249"/>
    </location>
</feature>
<comment type="subcellular location">
    <subcellularLocation>
        <location evidence="1">Membrane</location>
        <topology evidence="1">Multi-pass membrane protein</topology>
    </subcellularLocation>
</comment>
<dbReference type="SMART" id="SM01417">
    <property type="entry name" value="Solute_trans_a"/>
    <property type="match status" value="1"/>
</dbReference>
<dbReference type="Pfam" id="PF03619">
    <property type="entry name" value="Solute_trans_a"/>
    <property type="match status" value="1"/>
</dbReference>
<feature type="transmembrane region" description="Helical" evidence="5">
    <location>
        <begin position="199"/>
        <end position="217"/>
    </location>
</feature>
<sequence>MDFVRQLLCTGIKDQECNITEEEIPRVGEFFESIELIYLMAICVASTITIIVFILGIVHWIFVLKFISNEQIRTDLYWLVFMGPVISTCGTIGLVIPRAAIFLYAIALVYFMLCIFVLVCLMLTLNGSRQILCEKLMAKGVKISLRVCPLGCCLFCLSKVEPNQLNFRRMEWLVFQSPIVRIFLEVVNIIVFMEINSRANLFTQISNVIGMISLFVGSYGSYMIIPAVCISFLLCVEMLIVSLLATFMFRPSRTWFFDKFQHHSIGRGCRIGDNNGLPCGTINGDLRFLENGIERRENILPRINFNEKTEEENNGIMRKEERNKTIRRVESCN</sequence>
<dbReference type="InterPro" id="IPR005178">
    <property type="entry name" value="Ostalpha/TMEM184C"/>
</dbReference>
<dbReference type="Proteomes" id="UP000887560">
    <property type="component" value="Unplaced"/>
</dbReference>
<evidence type="ECO:0000256" key="5">
    <source>
        <dbReference type="SAM" id="Phobius"/>
    </source>
</evidence>
<dbReference type="PANTHER" id="PTHR23423">
    <property type="entry name" value="ORGANIC SOLUTE TRANSPORTER-RELATED"/>
    <property type="match status" value="1"/>
</dbReference>